<evidence type="ECO:0000313" key="7">
    <source>
        <dbReference type="EMBL" id="HIY27094.1"/>
    </source>
</evidence>
<evidence type="ECO:0000256" key="1">
    <source>
        <dbReference type="ARBA" id="ARBA00004141"/>
    </source>
</evidence>
<keyword evidence="4 5" id="KW-0472">Membrane</keyword>
<evidence type="ECO:0000259" key="6">
    <source>
        <dbReference type="Pfam" id="PF05154"/>
    </source>
</evidence>
<dbReference type="InterPro" id="IPR007829">
    <property type="entry name" value="TM2"/>
</dbReference>
<evidence type="ECO:0000256" key="5">
    <source>
        <dbReference type="SAM" id="Phobius"/>
    </source>
</evidence>
<evidence type="ECO:0000313" key="8">
    <source>
        <dbReference type="Proteomes" id="UP000823915"/>
    </source>
</evidence>
<reference evidence="7" key="1">
    <citation type="journal article" date="2021" name="PeerJ">
        <title>Extensive microbial diversity within the chicken gut microbiome revealed by metagenomics and culture.</title>
        <authorList>
            <person name="Gilroy R."/>
            <person name="Ravi A."/>
            <person name="Getino M."/>
            <person name="Pursley I."/>
            <person name="Horton D.L."/>
            <person name="Alikhan N.F."/>
            <person name="Baker D."/>
            <person name="Gharbi K."/>
            <person name="Hall N."/>
            <person name="Watson M."/>
            <person name="Adriaenssens E.M."/>
            <person name="Foster-Nyarko E."/>
            <person name="Jarju S."/>
            <person name="Secka A."/>
            <person name="Antonio M."/>
            <person name="Oren A."/>
            <person name="Chaudhuri R.R."/>
            <person name="La Ragione R."/>
            <person name="Hildebrand F."/>
            <person name="Pallen M.J."/>
        </authorList>
    </citation>
    <scope>NUCLEOTIDE SEQUENCE</scope>
    <source>
        <strain evidence="7">1282</strain>
    </source>
</reference>
<feature type="transmembrane region" description="Helical" evidence="5">
    <location>
        <begin position="39"/>
        <end position="62"/>
    </location>
</feature>
<organism evidence="7 8">
    <name type="scientific">Candidatus Acutalibacter pullistercoris</name>
    <dbReference type="NCBI Taxonomy" id="2838418"/>
    <lineage>
        <taxon>Bacteria</taxon>
        <taxon>Bacillati</taxon>
        <taxon>Bacillota</taxon>
        <taxon>Clostridia</taxon>
        <taxon>Eubacteriales</taxon>
        <taxon>Acutalibacteraceae</taxon>
        <taxon>Acutalibacter</taxon>
    </lineage>
</organism>
<gene>
    <name evidence="7" type="ORF">H9838_08000</name>
</gene>
<dbReference type="GO" id="GO:0016020">
    <property type="term" value="C:membrane"/>
    <property type="evidence" value="ECO:0007669"/>
    <property type="project" value="UniProtKB-SubCell"/>
</dbReference>
<evidence type="ECO:0000256" key="4">
    <source>
        <dbReference type="ARBA" id="ARBA00023136"/>
    </source>
</evidence>
<dbReference type="Pfam" id="PF05154">
    <property type="entry name" value="TM2"/>
    <property type="match status" value="1"/>
</dbReference>
<dbReference type="EMBL" id="DXDU01000128">
    <property type="protein sequence ID" value="HIY27094.1"/>
    <property type="molecule type" value="Genomic_DNA"/>
</dbReference>
<comment type="caution">
    <text evidence="7">The sequence shown here is derived from an EMBL/GenBank/DDBJ whole genome shotgun (WGS) entry which is preliminary data.</text>
</comment>
<accession>A0A9D1YEL7</accession>
<dbReference type="AlphaFoldDB" id="A0A9D1YEL7"/>
<comment type="subcellular location">
    <subcellularLocation>
        <location evidence="1">Membrane</location>
        <topology evidence="1">Multi-pass membrane protein</topology>
    </subcellularLocation>
</comment>
<evidence type="ECO:0000256" key="2">
    <source>
        <dbReference type="ARBA" id="ARBA00022692"/>
    </source>
</evidence>
<evidence type="ECO:0000256" key="3">
    <source>
        <dbReference type="ARBA" id="ARBA00022989"/>
    </source>
</evidence>
<protein>
    <submittedName>
        <fullName evidence="7">TM2 domain-containing protein</fullName>
    </submittedName>
</protein>
<proteinExistence type="predicted"/>
<name>A0A9D1YEL7_9FIRM</name>
<keyword evidence="3 5" id="KW-1133">Transmembrane helix</keyword>
<sequence>MAPPPGYPQKSRMAAGILAILLGTYGVHSFYLGNTSRGLLQLLLTLLTCGIGALIMFIWGVVDGVRILDGRINIDANGVYLKD</sequence>
<reference evidence="7" key="2">
    <citation type="submission" date="2021-04" db="EMBL/GenBank/DDBJ databases">
        <authorList>
            <person name="Gilroy R."/>
        </authorList>
    </citation>
    <scope>NUCLEOTIDE SEQUENCE</scope>
    <source>
        <strain evidence="7">1282</strain>
    </source>
</reference>
<dbReference type="Proteomes" id="UP000823915">
    <property type="component" value="Unassembled WGS sequence"/>
</dbReference>
<feature type="domain" description="TM2" evidence="6">
    <location>
        <begin position="9"/>
        <end position="58"/>
    </location>
</feature>
<keyword evidence="2 5" id="KW-0812">Transmembrane</keyword>